<evidence type="ECO:0000256" key="2">
    <source>
        <dbReference type="SAM" id="Phobius"/>
    </source>
</evidence>
<name>A0AAV4DNF7_9GAST</name>
<protein>
    <recommendedName>
        <fullName evidence="5">G-protein coupled receptors family 1 profile domain-containing protein</fullName>
    </recommendedName>
</protein>
<gene>
    <name evidence="3" type="ORF">PoB_007217500</name>
</gene>
<comment type="caution">
    <text evidence="3">The sequence shown here is derived from an EMBL/GenBank/DDBJ whole genome shotgun (WGS) entry which is preliminary data.</text>
</comment>
<accession>A0AAV4DNF7</accession>
<dbReference type="AlphaFoldDB" id="A0AAV4DNF7"/>
<proteinExistence type="predicted"/>
<feature type="transmembrane region" description="Helical" evidence="2">
    <location>
        <begin position="64"/>
        <end position="86"/>
    </location>
</feature>
<dbReference type="Proteomes" id="UP000735302">
    <property type="component" value="Unassembled WGS sequence"/>
</dbReference>
<feature type="compositionally biased region" description="Polar residues" evidence="1">
    <location>
        <begin position="180"/>
        <end position="189"/>
    </location>
</feature>
<evidence type="ECO:0000256" key="1">
    <source>
        <dbReference type="SAM" id="MobiDB-lite"/>
    </source>
</evidence>
<feature type="compositionally biased region" description="Basic and acidic residues" evidence="1">
    <location>
        <begin position="170"/>
        <end position="179"/>
    </location>
</feature>
<organism evidence="3 4">
    <name type="scientific">Plakobranchus ocellatus</name>
    <dbReference type="NCBI Taxonomy" id="259542"/>
    <lineage>
        <taxon>Eukaryota</taxon>
        <taxon>Metazoa</taxon>
        <taxon>Spiralia</taxon>
        <taxon>Lophotrochozoa</taxon>
        <taxon>Mollusca</taxon>
        <taxon>Gastropoda</taxon>
        <taxon>Heterobranchia</taxon>
        <taxon>Euthyneura</taxon>
        <taxon>Panpulmonata</taxon>
        <taxon>Sacoglossa</taxon>
        <taxon>Placobranchoidea</taxon>
        <taxon>Plakobranchidae</taxon>
        <taxon>Plakobranchus</taxon>
    </lineage>
</organism>
<keyword evidence="2" id="KW-0472">Membrane</keyword>
<reference evidence="3 4" key="1">
    <citation type="journal article" date="2021" name="Elife">
        <title>Chloroplast acquisition without the gene transfer in kleptoplastic sea slugs, Plakobranchus ocellatus.</title>
        <authorList>
            <person name="Maeda T."/>
            <person name="Takahashi S."/>
            <person name="Yoshida T."/>
            <person name="Shimamura S."/>
            <person name="Takaki Y."/>
            <person name="Nagai Y."/>
            <person name="Toyoda A."/>
            <person name="Suzuki Y."/>
            <person name="Arimoto A."/>
            <person name="Ishii H."/>
            <person name="Satoh N."/>
            <person name="Nishiyama T."/>
            <person name="Hasebe M."/>
            <person name="Maruyama T."/>
            <person name="Minagawa J."/>
            <person name="Obokata J."/>
            <person name="Shigenobu S."/>
        </authorList>
    </citation>
    <scope>NUCLEOTIDE SEQUENCE [LARGE SCALE GENOMIC DNA]</scope>
</reference>
<evidence type="ECO:0008006" key="5">
    <source>
        <dbReference type="Google" id="ProtNLM"/>
    </source>
</evidence>
<keyword evidence="2" id="KW-0812">Transmembrane</keyword>
<keyword evidence="4" id="KW-1185">Reference proteome</keyword>
<feature type="transmembrane region" description="Helical" evidence="2">
    <location>
        <begin position="106"/>
        <end position="130"/>
    </location>
</feature>
<feature type="compositionally biased region" description="Basic residues" evidence="1">
    <location>
        <begin position="148"/>
        <end position="157"/>
    </location>
</feature>
<feature type="transmembrane region" description="Helical" evidence="2">
    <location>
        <begin position="203"/>
        <end position="222"/>
    </location>
</feature>
<feature type="region of interest" description="Disordered" evidence="1">
    <location>
        <begin position="142"/>
        <end position="189"/>
    </location>
</feature>
<sequence length="255" mass="28351">MSDFDLIVKNIKPWPFQWLSCVALGALSVTFSLLAVITALLIGRPMARSRSRSRYPHALSGRDSLAMALLGGHPANLALGFIAIWFATEDLPHFLSSRTCTDLVMLAVVCQWNVVLSTPVLTFYYALLLINYDSAAVSANQEDGHTSRAGHRQRASRQRRELQLQAGTGRNERNSENESRQMQTRGSSPWLTCHSKLKSEMGVVMMLGVVNFLTLIGTFASLSELLKAGEEENYQHTKRSNRSFCLRFLLCAGNV</sequence>
<evidence type="ECO:0000313" key="3">
    <source>
        <dbReference type="EMBL" id="GFO45670.1"/>
    </source>
</evidence>
<dbReference type="EMBL" id="BLXT01008064">
    <property type="protein sequence ID" value="GFO45670.1"/>
    <property type="molecule type" value="Genomic_DNA"/>
</dbReference>
<evidence type="ECO:0000313" key="4">
    <source>
        <dbReference type="Proteomes" id="UP000735302"/>
    </source>
</evidence>
<keyword evidence="2" id="KW-1133">Transmembrane helix</keyword>
<feature type="transmembrane region" description="Helical" evidence="2">
    <location>
        <begin position="16"/>
        <end position="43"/>
    </location>
</feature>